<name>A0A8H4NP75_9HYPO</name>
<accession>A0A8H4NP75</accession>
<evidence type="ECO:0000313" key="2">
    <source>
        <dbReference type="Proteomes" id="UP000605986"/>
    </source>
</evidence>
<dbReference type="Proteomes" id="UP000605986">
    <property type="component" value="Unassembled WGS sequence"/>
</dbReference>
<sequence length="304" mass="32730">MAPTQLIDFSPNITDMFFAISQKSLNESLSEYLTSLKSQISWAFDVNSDNGELNLPANPTSPNISFSGTLAPPASPASGGTPVWTVDLSQAGTRNQVTLNLTFANGARFTDNQLSHTYVQPIAKGDPQWVVAFQVEFKIKKVKDETTLPSWLQKHMTSLRGKFGQVFDISQVALDLTTLSLSVPSEASPPSGFLSYDWTLFARGTLAYLQSLQWNPSGIWTSPPSGGYAVTYNGNQPAKPLGIAPTEVDFVILPNSNNPAASTLVLAFKIDGIFTSSSNTDFADVTLISDPTTTPGIAFVKARP</sequence>
<proteinExistence type="predicted"/>
<comment type="caution">
    <text evidence="1">The sequence shown here is derived from an EMBL/GenBank/DDBJ whole genome shotgun (WGS) entry which is preliminary data.</text>
</comment>
<organism evidence="1 2">
    <name type="scientific">Fusarium austroafricanum</name>
    <dbReference type="NCBI Taxonomy" id="2364996"/>
    <lineage>
        <taxon>Eukaryota</taxon>
        <taxon>Fungi</taxon>
        <taxon>Dikarya</taxon>
        <taxon>Ascomycota</taxon>
        <taxon>Pezizomycotina</taxon>
        <taxon>Sordariomycetes</taxon>
        <taxon>Hypocreomycetidae</taxon>
        <taxon>Hypocreales</taxon>
        <taxon>Nectriaceae</taxon>
        <taxon>Fusarium</taxon>
        <taxon>Fusarium concolor species complex</taxon>
    </lineage>
</organism>
<protein>
    <submittedName>
        <fullName evidence="1">Uncharacterized protein</fullName>
    </submittedName>
</protein>
<dbReference type="OrthoDB" id="5084148at2759"/>
<gene>
    <name evidence="1" type="ORF">F53441_10474</name>
</gene>
<dbReference type="EMBL" id="JAADJG010000498">
    <property type="protein sequence ID" value="KAF4445829.1"/>
    <property type="molecule type" value="Genomic_DNA"/>
</dbReference>
<keyword evidence="2" id="KW-1185">Reference proteome</keyword>
<reference evidence="1" key="1">
    <citation type="submission" date="2020-01" db="EMBL/GenBank/DDBJ databases">
        <title>Identification and distribution of gene clusters putatively required for synthesis of sphingolipid metabolism inhibitors in phylogenetically diverse species of the filamentous fungus Fusarium.</title>
        <authorList>
            <person name="Kim H.-S."/>
            <person name="Busman M."/>
            <person name="Brown D.W."/>
            <person name="Divon H."/>
            <person name="Uhlig S."/>
            <person name="Proctor R.H."/>
        </authorList>
    </citation>
    <scope>NUCLEOTIDE SEQUENCE</scope>
    <source>
        <strain evidence="1">NRRL 53441</strain>
    </source>
</reference>
<dbReference type="AlphaFoldDB" id="A0A8H4NP75"/>
<evidence type="ECO:0000313" key="1">
    <source>
        <dbReference type="EMBL" id="KAF4445829.1"/>
    </source>
</evidence>